<keyword evidence="8" id="KW-0732">Signal</keyword>
<dbReference type="InterPro" id="IPR057244">
    <property type="entry name" value="GAIN_B"/>
</dbReference>
<feature type="chain" id="PRO_5030079153" description="Adhesion G protein-coupled receptor G1" evidence="8">
    <location>
        <begin position="24"/>
        <end position="651"/>
    </location>
</feature>
<feature type="transmembrane region" description="Helical" evidence="7">
    <location>
        <begin position="414"/>
        <end position="435"/>
    </location>
</feature>
<evidence type="ECO:0000256" key="7">
    <source>
        <dbReference type="SAM" id="Phobius"/>
    </source>
</evidence>
<feature type="transmembrane region" description="Helical" evidence="7">
    <location>
        <begin position="368"/>
        <end position="393"/>
    </location>
</feature>
<evidence type="ECO:0000259" key="9">
    <source>
        <dbReference type="PROSITE" id="PS50221"/>
    </source>
</evidence>
<dbReference type="Gene3D" id="1.20.1070.10">
    <property type="entry name" value="Rhodopsin 7-helix transmembrane proteins"/>
    <property type="match status" value="1"/>
</dbReference>
<dbReference type="Gene3D" id="2.60.220.50">
    <property type="match status" value="1"/>
</dbReference>
<feature type="signal peptide" evidence="8">
    <location>
        <begin position="1"/>
        <end position="23"/>
    </location>
</feature>
<comment type="subcellular location">
    <subcellularLocation>
        <location evidence="1">Membrane</location>
        <topology evidence="1">Multi-pass membrane protein</topology>
    </subcellularLocation>
</comment>
<feature type="domain" description="GAIN-B" evidence="9">
    <location>
        <begin position="191"/>
        <end position="364"/>
    </location>
</feature>
<evidence type="ECO:0000256" key="4">
    <source>
        <dbReference type="ARBA" id="ARBA00023136"/>
    </source>
</evidence>
<feature type="compositionally biased region" description="Low complexity" evidence="6">
    <location>
        <begin position="632"/>
        <end position="644"/>
    </location>
</feature>
<evidence type="ECO:0000256" key="1">
    <source>
        <dbReference type="ARBA" id="ARBA00004141"/>
    </source>
</evidence>
<evidence type="ECO:0000256" key="5">
    <source>
        <dbReference type="ARBA" id="ARBA00023157"/>
    </source>
</evidence>
<organism evidence="11 12">
    <name type="scientific">Esox lucius</name>
    <name type="common">Northern pike</name>
    <dbReference type="NCBI Taxonomy" id="8010"/>
    <lineage>
        <taxon>Eukaryota</taxon>
        <taxon>Metazoa</taxon>
        <taxon>Chordata</taxon>
        <taxon>Craniata</taxon>
        <taxon>Vertebrata</taxon>
        <taxon>Euteleostomi</taxon>
        <taxon>Actinopterygii</taxon>
        <taxon>Neopterygii</taxon>
        <taxon>Teleostei</taxon>
        <taxon>Protacanthopterygii</taxon>
        <taxon>Esociformes</taxon>
        <taxon>Esocidae</taxon>
        <taxon>Esox</taxon>
    </lineage>
</organism>
<dbReference type="GO" id="GO:0005886">
    <property type="term" value="C:plasma membrane"/>
    <property type="evidence" value="ECO:0007669"/>
    <property type="project" value="TreeGrafter"/>
</dbReference>
<dbReference type="GeneTree" id="ENSGT00940000154285"/>
<dbReference type="PANTHER" id="PTHR12011">
    <property type="entry name" value="ADHESION G-PROTEIN COUPLED RECEPTOR"/>
    <property type="match status" value="1"/>
</dbReference>
<evidence type="ECO:0008006" key="13">
    <source>
        <dbReference type="Google" id="ProtNLM"/>
    </source>
</evidence>
<feature type="transmembrane region" description="Helical" evidence="7">
    <location>
        <begin position="602"/>
        <end position="624"/>
    </location>
</feature>
<evidence type="ECO:0000313" key="12">
    <source>
        <dbReference type="Proteomes" id="UP000265140"/>
    </source>
</evidence>
<dbReference type="GO" id="GO:0004930">
    <property type="term" value="F:G protein-coupled receptor activity"/>
    <property type="evidence" value="ECO:0007669"/>
    <property type="project" value="InterPro"/>
</dbReference>
<evidence type="ECO:0000259" key="10">
    <source>
        <dbReference type="PROSITE" id="PS50261"/>
    </source>
</evidence>
<keyword evidence="4 7" id="KW-0472">Membrane</keyword>
<dbReference type="PROSITE" id="PS50221">
    <property type="entry name" value="GAIN_B"/>
    <property type="match status" value="1"/>
</dbReference>
<evidence type="ECO:0000256" key="8">
    <source>
        <dbReference type="SAM" id="SignalP"/>
    </source>
</evidence>
<dbReference type="STRING" id="8010.ENSELUP00000021197"/>
<dbReference type="Proteomes" id="UP000265140">
    <property type="component" value="Chromosome 2"/>
</dbReference>
<dbReference type="InParanoid" id="A0A3P8YX69"/>
<reference evidence="11" key="2">
    <citation type="submission" date="2020-02" db="EMBL/GenBank/DDBJ databases">
        <title>Esox lucius (northern pike) genome, fEsoLuc1, primary haplotype.</title>
        <authorList>
            <person name="Myers G."/>
            <person name="Karagic N."/>
            <person name="Meyer A."/>
            <person name="Pippel M."/>
            <person name="Reichard M."/>
            <person name="Winkler S."/>
            <person name="Tracey A."/>
            <person name="Sims Y."/>
            <person name="Howe K."/>
            <person name="Rhie A."/>
            <person name="Formenti G."/>
            <person name="Durbin R."/>
            <person name="Fedrigo O."/>
            <person name="Jarvis E.D."/>
        </authorList>
    </citation>
    <scope>NUCLEOTIDE SEQUENCE [LARGE SCALE GENOMIC DNA]</scope>
</reference>
<accession>A0A3P8YX69</accession>
<dbReference type="InterPro" id="IPR000203">
    <property type="entry name" value="GPS"/>
</dbReference>
<keyword evidence="2 7" id="KW-0812">Transmembrane</keyword>
<keyword evidence="12" id="KW-1185">Reference proteome</keyword>
<dbReference type="InterPro" id="IPR017981">
    <property type="entry name" value="GPCR_2-like_7TM"/>
</dbReference>
<evidence type="ECO:0000256" key="6">
    <source>
        <dbReference type="SAM" id="MobiDB-lite"/>
    </source>
</evidence>
<keyword evidence="5" id="KW-1015">Disulfide bond</keyword>
<dbReference type="Pfam" id="PF00002">
    <property type="entry name" value="7tm_2"/>
    <property type="match status" value="1"/>
</dbReference>
<keyword evidence="3 7" id="KW-1133">Transmembrane helix</keyword>
<dbReference type="InterPro" id="IPR046338">
    <property type="entry name" value="GAIN_dom_sf"/>
</dbReference>
<feature type="transmembrane region" description="Helical" evidence="7">
    <location>
        <begin position="571"/>
        <end position="590"/>
    </location>
</feature>
<dbReference type="GO" id="GO:0007166">
    <property type="term" value="P:cell surface receptor signaling pathway"/>
    <property type="evidence" value="ECO:0007669"/>
    <property type="project" value="InterPro"/>
</dbReference>
<feature type="transmembrane region" description="Helical" evidence="7">
    <location>
        <begin position="455"/>
        <end position="473"/>
    </location>
</feature>
<reference evidence="11" key="3">
    <citation type="submission" date="2025-08" db="UniProtKB">
        <authorList>
            <consortium name="Ensembl"/>
        </authorList>
    </citation>
    <scope>IDENTIFICATION</scope>
</reference>
<dbReference type="InterPro" id="IPR000832">
    <property type="entry name" value="GPCR_2_secretin-like"/>
</dbReference>
<reference evidence="11" key="4">
    <citation type="submission" date="2025-09" db="UniProtKB">
        <authorList>
            <consortium name="Ensembl"/>
        </authorList>
    </citation>
    <scope>IDENTIFICATION</scope>
</reference>
<feature type="region of interest" description="Disordered" evidence="6">
    <location>
        <begin position="632"/>
        <end position="651"/>
    </location>
</feature>
<protein>
    <recommendedName>
        <fullName evidence="13">Adhesion G protein-coupled receptor G1</fullName>
    </recommendedName>
</protein>
<proteinExistence type="predicted"/>
<feature type="domain" description="G-protein coupled receptors family 2 profile 2" evidence="10">
    <location>
        <begin position="371"/>
        <end position="626"/>
    </location>
</feature>
<dbReference type="Pfam" id="PF01825">
    <property type="entry name" value="GPS"/>
    <property type="match status" value="1"/>
</dbReference>
<dbReference type="Bgee" id="ENSELUG00000020340">
    <property type="expression patterns" value="Expressed in heart and 15 other cell types or tissues"/>
</dbReference>
<dbReference type="Ensembl" id="ENSELUT00000031813.3">
    <property type="protein sequence ID" value="ENSELUP00000021197.1"/>
    <property type="gene ID" value="ENSELUG00000020340.3"/>
</dbReference>
<dbReference type="SMART" id="SM00303">
    <property type="entry name" value="GPS"/>
    <property type="match status" value="1"/>
</dbReference>
<dbReference type="PANTHER" id="PTHR12011:SF435">
    <property type="entry name" value="ADHESION G PROTEIN-COUPLED RECEPTOR G1-RELATED"/>
    <property type="match status" value="1"/>
</dbReference>
<sequence>MGAEFKGTLWKIFLFALFSPGSGEYDRFFQMCGTWRHGKEKLTLAYDLQRGCGTISIYANDSFLSIRGQITTQCEGSSSLDLGLGPETEESHFCVYWEPLLDQLLVEVNGWNHTVCWPSIQTQCCTDLSQGPNKQVDKYGILNISIRGDLLSSKTYSAMEFYGHSIDCKSELYDEPNHGSRRQFDMTEEPRMSYKVWGNLSLPLALISVVEMNKGFKGYTVALPVPQELTHPRITSVYLPQYLKPLEKEKVNAVCIFFKHSTLFPLSSNVDHNDIRILEDVVGITVENETITNLLEPVKIGYHHSVIPTTHSRKCVSWDTMKDPKIITWREEGCQTIKKTSEETECQCNHLTYFAILVQRRTGPVPHLGALTAITSAGCAASTLSCVVLIAFFCKKQRKAKEPSTSSTAVHLGLSIALFFLSILFFLTGTVANVWGGDACWLFGAFLHYSLLSSFSWMAIEVFHTFWLVYMVFSPFPKPYIWHLFGFGLPAVPVIVLLAIGNIYGVREVVPSDDFSNPYLMCWMNISPGSVGLLAHYLTNMTLMAAVVLSGFVMLLLVLRKIKKRDEWRRNRTAFLSIWGLSCLFGTTWGLGLLDFGPLSEFVLFIFCILNSLQGFFLMLRFYILHRMRKYSGSSFSGSSTVSSTKHHMLQ</sequence>
<dbReference type="GO" id="GO:0007189">
    <property type="term" value="P:adenylate cyclase-activating G protein-coupled receptor signaling pathway"/>
    <property type="evidence" value="ECO:0007669"/>
    <property type="project" value="TreeGrafter"/>
</dbReference>
<reference evidence="12" key="1">
    <citation type="journal article" date="2014" name="PLoS ONE">
        <title>The genome and linkage map of the northern pike (Esox lucius): conserved synteny revealed between the salmonid sister group and the Neoteleostei.</title>
        <authorList>
            <person name="Rondeau E.B."/>
            <person name="Minkley D.R."/>
            <person name="Leong J.S."/>
            <person name="Messmer A.M."/>
            <person name="Jantzen J.R."/>
            <person name="von Schalburg K.R."/>
            <person name="Lemon C."/>
            <person name="Bird N.H."/>
            <person name="Koop B.F."/>
        </authorList>
    </citation>
    <scope>NUCLEOTIDE SEQUENCE</scope>
</reference>
<dbReference type="OMA" id="CVWVGAL"/>
<evidence type="ECO:0000256" key="2">
    <source>
        <dbReference type="ARBA" id="ARBA00022692"/>
    </source>
</evidence>
<gene>
    <name evidence="11" type="primary">ADGRG1</name>
</gene>
<feature type="transmembrane region" description="Helical" evidence="7">
    <location>
        <begin position="480"/>
        <end position="504"/>
    </location>
</feature>
<feature type="transmembrane region" description="Helical" evidence="7">
    <location>
        <begin position="537"/>
        <end position="559"/>
    </location>
</feature>
<evidence type="ECO:0000313" key="11">
    <source>
        <dbReference type="Ensembl" id="ENSELUP00000021197.1"/>
    </source>
</evidence>
<evidence type="ECO:0000256" key="3">
    <source>
        <dbReference type="ARBA" id="ARBA00022989"/>
    </source>
</evidence>
<dbReference type="FunFam" id="1.20.1070.10:FF:000493">
    <property type="entry name" value="Adhesion G protein-coupled receptor G1"/>
    <property type="match status" value="1"/>
</dbReference>
<dbReference type="AlphaFoldDB" id="A0A3P8YX69"/>
<dbReference type="OrthoDB" id="8951579at2759"/>
<name>A0A3P8YX69_ESOLU</name>
<dbReference type="PROSITE" id="PS50261">
    <property type="entry name" value="G_PROTEIN_RECEP_F2_4"/>
    <property type="match status" value="1"/>
</dbReference>